<gene>
    <name evidence="1" type="ORF">HDF22_002215</name>
</gene>
<evidence type="ECO:0000313" key="2">
    <source>
        <dbReference type="Proteomes" id="UP000548326"/>
    </source>
</evidence>
<dbReference type="Pfam" id="PF18939">
    <property type="entry name" value="DUF5686"/>
    <property type="match status" value="1"/>
</dbReference>
<dbReference type="EMBL" id="JACHCA010000005">
    <property type="protein sequence ID" value="MBB6128102.1"/>
    <property type="molecule type" value="Genomic_DNA"/>
</dbReference>
<comment type="caution">
    <text evidence="1">The sequence shown here is derived from an EMBL/GenBank/DDBJ whole genome shotgun (WGS) entry which is preliminary data.</text>
</comment>
<organism evidence="1 2">
    <name type="scientific">Mucilaginibacter lappiensis</name>
    <dbReference type="NCBI Taxonomy" id="354630"/>
    <lineage>
        <taxon>Bacteria</taxon>
        <taxon>Pseudomonadati</taxon>
        <taxon>Bacteroidota</taxon>
        <taxon>Sphingobacteriia</taxon>
        <taxon>Sphingobacteriales</taxon>
        <taxon>Sphingobacteriaceae</taxon>
        <taxon>Mucilaginibacter</taxon>
    </lineage>
</organism>
<dbReference type="Pfam" id="PF13715">
    <property type="entry name" value="CarbopepD_reg_2"/>
    <property type="match status" value="1"/>
</dbReference>
<sequence>MKFTLLSILLLISGVRVFSQQLNINGKITDEHNKPIPFASIYIKNTSKGTSANSEGAYQLQLSPGNYELQYKAVGYGQQSRQVNLTGNQVINISLQTETYQLKAVAIHAGGEDPAYAIIRKAIKKRKTYLNEVKAYTCDIYIKGLQKLLAAPKKILGFDVQKATNEAGLDSNRRGIVYLSESESKYSFIRPDKVHEVQVSSKVSGQNRAFSFNRASDMAVNFYENFETWDGLSNRPLVSPIADNALFYYNYKWMGISVENGETINKIQVTPKRAHDPCFEGYIYILDDSWRLSALQLFITKKANINLVDTLKVNQQFYPVNNTAWMPASVKFEFTGGLLGFKVGGYYISIYKNYDLEPSFAKTNFAEVLRIDKGTQKDSTYWNQQRPIPLTGEEKTDYINKDKLARKRESKQYLDSLDKANNEIKPLGILLTGVDVRNRYKKETWHYDGLLGSALYNTVEGFAINYGISYRKLIDTLNHRSLLLDGHVRYGFSNHLLNGNAGAAIPVGQRFTLGIRGGSDITDLNNQQPVSTLVNSLYSLFERQNYQKLYQKQFVSASLSGRVVGGWLAGATVEWANRKSLSNTSTYSFFSPQNHQFTSNNPLNPSQDSPLFPENQSFKIALRTSYDFSDQYETYPSGRRYLPSKYPTIGINYTKGIKNVLGSDVDYDLLSADISKSDIDMGFYGKTSFFIGAGKFLNANKLYFPDYKHFDGNQLLAYTPGINRFLLLDYYNFSTPDKYAEGHLEHNFMGFITNKIPLIRKLKLQEIVDVNYLYTPTLKNYTELGFGLQYLNIRLMYGKSFNSGSNTNSAIRLGVSF</sequence>
<proteinExistence type="predicted"/>
<dbReference type="InterPro" id="IPR008969">
    <property type="entry name" value="CarboxyPept-like_regulatory"/>
</dbReference>
<dbReference type="Proteomes" id="UP000548326">
    <property type="component" value="Unassembled WGS sequence"/>
</dbReference>
<protein>
    <recommendedName>
        <fullName evidence="3">CarboxypepD_reg-like domain-containing protein</fullName>
    </recommendedName>
</protein>
<dbReference type="AlphaFoldDB" id="A0A841JCN6"/>
<name>A0A841JCN6_9SPHI</name>
<dbReference type="InterPro" id="IPR043741">
    <property type="entry name" value="DUF5686"/>
</dbReference>
<accession>A0A841JCN6</accession>
<evidence type="ECO:0008006" key="3">
    <source>
        <dbReference type="Google" id="ProtNLM"/>
    </source>
</evidence>
<evidence type="ECO:0000313" key="1">
    <source>
        <dbReference type="EMBL" id="MBB6128102.1"/>
    </source>
</evidence>
<dbReference type="SUPFAM" id="SSF49464">
    <property type="entry name" value="Carboxypeptidase regulatory domain-like"/>
    <property type="match status" value="1"/>
</dbReference>
<dbReference type="RefSeq" id="WP_183587437.1">
    <property type="nucleotide sequence ID" value="NZ_JACHCA010000005.1"/>
</dbReference>
<dbReference type="Gene3D" id="2.60.40.1120">
    <property type="entry name" value="Carboxypeptidase-like, regulatory domain"/>
    <property type="match status" value="1"/>
</dbReference>
<reference evidence="1 2" key="1">
    <citation type="submission" date="2020-08" db="EMBL/GenBank/DDBJ databases">
        <title>Genomic Encyclopedia of Type Strains, Phase IV (KMG-V): Genome sequencing to study the core and pangenomes of soil and plant-associated prokaryotes.</title>
        <authorList>
            <person name="Whitman W."/>
        </authorList>
    </citation>
    <scope>NUCLEOTIDE SEQUENCE [LARGE SCALE GENOMIC DNA]</scope>
    <source>
        <strain evidence="1 2">MP601</strain>
    </source>
</reference>